<keyword evidence="4" id="KW-0560">Oxidoreductase</keyword>
<dbReference type="OrthoDB" id="407010at2759"/>
<dbReference type="PANTHER" id="PTHR10543">
    <property type="entry name" value="BETA-CAROTENE DIOXYGENASE"/>
    <property type="match status" value="1"/>
</dbReference>
<dbReference type="InParanoid" id="A0A1Z5K710"/>
<evidence type="ECO:0000256" key="3">
    <source>
        <dbReference type="ARBA" id="ARBA00022723"/>
    </source>
</evidence>
<name>A0A1Z5K710_FISSO</name>
<organism evidence="7 8">
    <name type="scientific">Fistulifera solaris</name>
    <name type="common">Oleaginous diatom</name>
    <dbReference type="NCBI Taxonomy" id="1519565"/>
    <lineage>
        <taxon>Eukaryota</taxon>
        <taxon>Sar</taxon>
        <taxon>Stramenopiles</taxon>
        <taxon>Ochrophyta</taxon>
        <taxon>Bacillariophyta</taxon>
        <taxon>Bacillariophyceae</taxon>
        <taxon>Bacillariophycidae</taxon>
        <taxon>Naviculales</taxon>
        <taxon>Naviculaceae</taxon>
        <taxon>Fistulifera</taxon>
    </lineage>
</organism>
<evidence type="ECO:0000256" key="5">
    <source>
        <dbReference type="ARBA" id="ARBA00023004"/>
    </source>
</evidence>
<reference evidence="7 8" key="1">
    <citation type="journal article" date="2015" name="Plant Cell">
        <title>Oil accumulation by the oleaginous diatom Fistulifera solaris as revealed by the genome and transcriptome.</title>
        <authorList>
            <person name="Tanaka T."/>
            <person name="Maeda Y."/>
            <person name="Veluchamy A."/>
            <person name="Tanaka M."/>
            <person name="Abida H."/>
            <person name="Marechal E."/>
            <person name="Bowler C."/>
            <person name="Muto M."/>
            <person name="Sunaga Y."/>
            <person name="Tanaka M."/>
            <person name="Yoshino T."/>
            <person name="Taniguchi T."/>
            <person name="Fukuda Y."/>
            <person name="Nemoto M."/>
            <person name="Matsumoto M."/>
            <person name="Wong P.S."/>
            <person name="Aburatani S."/>
            <person name="Fujibuchi W."/>
        </authorList>
    </citation>
    <scope>NUCLEOTIDE SEQUENCE [LARGE SCALE GENOMIC DNA]</scope>
    <source>
        <strain evidence="7 8">JPCC DA0580</strain>
    </source>
</reference>
<keyword evidence="8" id="KW-1185">Reference proteome</keyword>
<protein>
    <submittedName>
        <fullName evidence="7">Uncharacterized protein</fullName>
    </submittedName>
</protein>
<keyword evidence="3" id="KW-0479">Metal-binding</keyword>
<evidence type="ECO:0000256" key="4">
    <source>
        <dbReference type="ARBA" id="ARBA00023002"/>
    </source>
</evidence>
<sequence length="615" mass="68138">MATIPQEDSSTTTTPSTTSKEPDMTAFASGYTTVFTELPYHLCIPTQGEIPDDLVGSYFRSGPAMFSAGSIKPPKTVIVQPKQDPVPDGQQPERMVQHPYEGDGAILGITFSPRANDGEEGSSVEVTARFRYVRTPGFTNERKKGMKLYEGMDSTRQLGPSLANDIPLPLFRYHLQPGLNRLRKNTSNTRPVYWAKRLISLWDGGQPFKMDALALSTEGRSRLGGAIPKEEMPFSCKMVYDPIQKRALFHSVETGAKQSEIVTYEFDANFALVEGGRSLTNVPGLALINDFAATTNYGVFVQPDISVNGMKFLLSKEPGSVLTVGNGPAMLHLIPRPGSGKAPESFSIPVDDVSDANAQFINAYEDGDNIIMDAIRSDGSSLDASRSLQWPWAESLEHYRAVASRKSLWRYTIDTRRGVITKTELFPGHSCFGVINPEYSTQRHRFMYMNIGATGAQAAPPQGIACFDCETQQVQTWMPESHEFCGEPMYAPRKGGEVSENSGYILSVLYDGKKKESELIILNASDVSRGPITRLSLGVAVPHGYFGCFTTSEEATWGFEELQRRAKLADKMESRGNMWNEVKSDFSGLGLRFDDFEEYFGMDMNDFFTPPQKRK</sequence>
<proteinExistence type="inferred from homology"/>
<accession>A0A1Z5K710</accession>
<evidence type="ECO:0000256" key="6">
    <source>
        <dbReference type="SAM" id="MobiDB-lite"/>
    </source>
</evidence>
<dbReference type="InterPro" id="IPR004294">
    <property type="entry name" value="Carotenoid_Oase"/>
</dbReference>
<comment type="similarity">
    <text evidence="2">Belongs to the carotenoid oxygenase family.</text>
</comment>
<feature type="compositionally biased region" description="Low complexity" evidence="6">
    <location>
        <begin position="9"/>
        <end position="19"/>
    </location>
</feature>
<gene>
    <name evidence="7" type="ORF">FisN_6Hh307</name>
</gene>
<evidence type="ECO:0000256" key="1">
    <source>
        <dbReference type="ARBA" id="ARBA00001954"/>
    </source>
</evidence>
<keyword evidence="5" id="KW-0408">Iron</keyword>
<dbReference type="PANTHER" id="PTHR10543:SF89">
    <property type="entry name" value="CAROTENOID 9,10(9',10')-CLEAVAGE DIOXYGENASE 1"/>
    <property type="match status" value="1"/>
</dbReference>
<dbReference type="AlphaFoldDB" id="A0A1Z5K710"/>
<dbReference type="GO" id="GO:0046872">
    <property type="term" value="F:metal ion binding"/>
    <property type="evidence" value="ECO:0007669"/>
    <property type="project" value="UniProtKB-KW"/>
</dbReference>
<dbReference type="GO" id="GO:0010436">
    <property type="term" value="F:carotenoid dioxygenase activity"/>
    <property type="evidence" value="ECO:0007669"/>
    <property type="project" value="TreeGrafter"/>
</dbReference>
<feature type="region of interest" description="Disordered" evidence="6">
    <location>
        <begin position="1"/>
        <end position="24"/>
    </location>
</feature>
<dbReference type="GO" id="GO:0016121">
    <property type="term" value="P:carotene catabolic process"/>
    <property type="evidence" value="ECO:0007669"/>
    <property type="project" value="TreeGrafter"/>
</dbReference>
<evidence type="ECO:0000256" key="2">
    <source>
        <dbReference type="ARBA" id="ARBA00006787"/>
    </source>
</evidence>
<dbReference type="Pfam" id="PF03055">
    <property type="entry name" value="RPE65"/>
    <property type="match status" value="1"/>
</dbReference>
<comment type="caution">
    <text evidence="7">The sequence shown here is derived from an EMBL/GenBank/DDBJ whole genome shotgun (WGS) entry which is preliminary data.</text>
</comment>
<dbReference type="Proteomes" id="UP000198406">
    <property type="component" value="Unassembled WGS sequence"/>
</dbReference>
<evidence type="ECO:0000313" key="8">
    <source>
        <dbReference type="Proteomes" id="UP000198406"/>
    </source>
</evidence>
<dbReference type="EMBL" id="BDSP01000177">
    <property type="protein sequence ID" value="GAX22060.1"/>
    <property type="molecule type" value="Genomic_DNA"/>
</dbReference>
<comment type="cofactor">
    <cofactor evidence="1">
        <name>Fe(2+)</name>
        <dbReference type="ChEBI" id="CHEBI:29033"/>
    </cofactor>
</comment>
<evidence type="ECO:0000313" key="7">
    <source>
        <dbReference type="EMBL" id="GAX22060.1"/>
    </source>
</evidence>